<feature type="domain" description="Rieske" evidence="6">
    <location>
        <begin position="412"/>
        <end position="498"/>
    </location>
</feature>
<keyword evidence="8" id="KW-1185">Reference proteome</keyword>
<dbReference type="CDD" id="cd03477">
    <property type="entry name" value="Rieske_YhfW_C"/>
    <property type="match status" value="1"/>
</dbReference>
<evidence type="ECO:0000256" key="5">
    <source>
        <dbReference type="ARBA" id="ARBA00023157"/>
    </source>
</evidence>
<proteinExistence type="predicted"/>
<dbReference type="GO" id="GO:0004497">
    <property type="term" value="F:monooxygenase activity"/>
    <property type="evidence" value="ECO:0007669"/>
    <property type="project" value="UniProtKB-ARBA"/>
</dbReference>
<reference evidence="7 8" key="1">
    <citation type="submission" date="2019-06" db="EMBL/GenBank/DDBJ databases">
        <title>Sequencing the genomes of 1000 actinobacteria strains.</title>
        <authorList>
            <person name="Klenk H.-P."/>
        </authorList>
    </citation>
    <scope>NUCLEOTIDE SEQUENCE [LARGE SCALE GENOMIC DNA]</scope>
    <source>
        <strain evidence="7 8">DSM 17305</strain>
    </source>
</reference>
<keyword evidence="1" id="KW-0001">2Fe-2S</keyword>
<evidence type="ECO:0000259" key="6">
    <source>
        <dbReference type="PROSITE" id="PS51296"/>
    </source>
</evidence>
<dbReference type="PANTHER" id="PTHR13847:SF274">
    <property type="entry name" value="RIESKE 2FE-2S IRON-SULFUR PROTEIN YHFW-RELATED"/>
    <property type="match status" value="1"/>
</dbReference>
<evidence type="ECO:0000256" key="4">
    <source>
        <dbReference type="ARBA" id="ARBA00023014"/>
    </source>
</evidence>
<dbReference type="GO" id="GO:0016705">
    <property type="term" value="F:oxidoreductase activity, acting on paired donors, with incorporation or reduction of molecular oxygen"/>
    <property type="evidence" value="ECO:0007669"/>
    <property type="project" value="UniProtKB-ARBA"/>
</dbReference>
<keyword evidence="2" id="KW-0479">Metal-binding</keyword>
<dbReference type="PRINTS" id="PR00162">
    <property type="entry name" value="RIESKE"/>
</dbReference>
<dbReference type="Gene3D" id="2.102.10.10">
    <property type="entry name" value="Rieske [2Fe-2S] iron-sulphur domain"/>
    <property type="match status" value="1"/>
</dbReference>
<keyword evidence="3" id="KW-0408">Iron</keyword>
<dbReference type="GO" id="GO:0005737">
    <property type="term" value="C:cytoplasm"/>
    <property type="evidence" value="ECO:0007669"/>
    <property type="project" value="TreeGrafter"/>
</dbReference>
<evidence type="ECO:0000256" key="1">
    <source>
        <dbReference type="ARBA" id="ARBA00022714"/>
    </source>
</evidence>
<protein>
    <submittedName>
        <fullName evidence="7">Glycine/D-amino acid oxidase-like deaminating enzyme</fullName>
    </submittedName>
</protein>
<dbReference type="PANTHER" id="PTHR13847">
    <property type="entry name" value="SARCOSINE DEHYDROGENASE-RELATED"/>
    <property type="match status" value="1"/>
</dbReference>
<dbReference type="InterPro" id="IPR005805">
    <property type="entry name" value="Rieske_Fe-S_prot_C"/>
</dbReference>
<dbReference type="OrthoDB" id="9767869at2"/>
<evidence type="ECO:0000256" key="2">
    <source>
        <dbReference type="ARBA" id="ARBA00022723"/>
    </source>
</evidence>
<keyword evidence="4" id="KW-0411">Iron-sulfur</keyword>
<organism evidence="7 8">
    <name type="scientific">Kribbella jejuensis</name>
    <dbReference type="NCBI Taxonomy" id="236068"/>
    <lineage>
        <taxon>Bacteria</taxon>
        <taxon>Bacillati</taxon>
        <taxon>Actinomycetota</taxon>
        <taxon>Actinomycetes</taxon>
        <taxon>Propionibacteriales</taxon>
        <taxon>Kribbellaceae</taxon>
        <taxon>Kribbella</taxon>
    </lineage>
</organism>
<dbReference type="GO" id="GO:0016020">
    <property type="term" value="C:membrane"/>
    <property type="evidence" value="ECO:0007669"/>
    <property type="project" value="InterPro"/>
</dbReference>
<dbReference type="Pfam" id="PF00355">
    <property type="entry name" value="Rieske"/>
    <property type="match status" value="1"/>
</dbReference>
<dbReference type="InterPro" id="IPR036922">
    <property type="entry name" value="Rieske_2Fe-2S_sf"/>
</dbReference>
<dbReference type="GO" id="GO:0046872">
    <property type="term" value="F:metal ion binding"/>
    <property type="evidence" value="ECO:0007669"/>
    <property type="project" value="UniProtKB-KW"/>
</dbReference>
<sequence>MSTGSVWLATSEQQQYPALGQDLVADVVVVGGGVVGLTTALLAQRDGARVVVLEADRVGSGTTGYTTGKVTSQHSLSYAELVARQGEEKARLYAEANQAAVERVAELAEQVGIDCDLTRAPAYVYTLDAGQRDKLEEEAAAAVKLGLPAELTTELDLPFAVEAAVRFERQLHFHPARYLAGLAAAFTAAGGSIYEQTRVLDIEEQRDRTVQLTAGTATVQANQIVVATLLPPGTLGGYFAKTRPTRSYGLACRLRGDAPRSMAISIDTPTRSTRPWLTPGPGGLIVVGNDHETGAADVDTQQQYRELEDWTRVTFDVESVDHRWSSQDYTTPDRIPYVGRAPLHHMVWVATGFQKWGLSNGTAAAMVLTDLLADRDNAWLPVFDATRIGDAQAVAKLIKDNLKVGKEFVGGRFDHPVEQLAPGTGGIVEYDGHRVGAYRDQDGTLYAVEPTCTHLGCPLHWNSAETSWDCNCHGSRFAVDGAILDGPAGEPLEQLDTP</sequence>
<evidence type="ECO:0000313" key="8">
    <source>
        <dbReference type="Proteomes" id="UP000316298"/>
    </source>
</evidence>
<dbReference type="SUPFAM" id="SSF51905">
    <property type="entry name" value="FAD/NAD(P)-binding domain"/>
    <property type="match status" value="1"/>
</dbReference>
<dbReference type="AlphaFoldDB" id="A0A542EA38"/>
<dbReference type="GO" id="GO:0051537">
    <property type="term" value="F:2 iron, 2 sulfur cluster binding"/>
    <property type="evidence" value="ECO:0007669"/>
    <property type="project" value="UniProtKB-KW"/>
</dbReference>
<name>A0A542EA38_9ACTN</name>
<dbReference type="RefSeq" id="WP_141859069.1">
    <property type="nucleotide sequence ID" value="NZ_BAAAKA010000005.1"/>
</dbReference>
<dbReference type="Pfam" id="PF01266">
    <property type="entry name" value="DAO"/>
    <property type="match status" value="1"/>
</dbReference>
<dbReference type="InterPro" id="IPR006076">
    <property type="entry name" value="FAD-dep_OxRdtase"/>
</dbReference>
<dbReference type="Gene3D" id="3.50.50.60">
    <property type="entry name" value="FAD/NAD(P)-binding domain"/>
    <property type="match status" value="1"/>
</dbReference>
<gene>
    <name evidence="7" type="ORF">FB475_5127</name>
</gene>
<keyword evidence="5" id="KW-1015">Disulfide bond</keyword>
<evidence type="ECO:0000313" key="7">
    <source>
        <dbReference type="EMBL" id="TQJ12197.1"/>
    </source>
</evidence>
<accession>A0A542EA38</accession>
<dbReference type="InterPro" id="IPR036188">
    <property type="entry name" value="FAD/NAD-bd_sf"/>
</dbReference>
<dbReference type="EMBL" id="VFMM01000002">
    <property type="protein sequence ID" value="TQJ12197.1"/>
    <property type="molecule type" value="Genomic_DNA"/>
</dbReference>
<comment type="caution">
    <text evidence="7">The sequence shown here is derived from an EMBL/GenBank/DDBJ whole genome shotgun (WGS) entry which is preliminary data.</text>
</comment>
<dbReference type="PROSITE" id="PS51296">
    <property type="entry name" value="RIESKE"/>
    <property type="match status" value="1"/>
</dbReference>
<dbReference type="InterPro" id="IPR038010">
    <property type="entry name" value="YhfW_C"/>
</dbReference>
<dbReference type="SUPFAM" id="SSF50022">
    <property type="entry name" value="ISP domain"/>
    <property type="match status" value="1"/>
</dbReference>
<dbReference type="FunFam" id="2.102.10.10:FF:000014">
    <property type="entry name" value="Oxidoreductase, FAD dependent"/>
    <property type="match status" value="1"/>
</dbReference>
<dbReference type="InterPro" id="IPR017941">
    <property type="entry name" value="Rieske_2Fe-2S"/>
</dbReference>
<dbReference type="Gene3D" id="3.30.9.10">
    <property type="entry name" value="D-Amino Acid Oxidase, subunit A, domain 2"/>
    <property type="match status" value="1"/>
</dbReference>
<dbReference type="Proteomes" id="UP000316298">
    <property type="component" value="Unassembled WGS sequence"/>
</dbReference>
<evidence type="ECO:0000256" key="3">
    <source>
        <dbReference type="ARBA" id="ARBA00023004"/>
    </source>
</evidence>